<sequence length="354" mass="37585">MKKVSILAATALVAVGCNKKPLEMPAAPVYPDMEAPVSFGATADVEVTPSKAQSDVSTSQKLGVFAFKADAHPTTNGSDEADNALWCNAENLEYTWQTNAFAEKNSTKTLFWPGTGTTDNELSFTSYFPHQPDGVTDYVLTKSLKDQSAAPDYGFAWASSDGIVRPEPVSAKQLDFTYKIAKITFSIIGDGTTVGASGITDTDVKSIKIYSAGKGLYETYKLDLLTGNPTGETDIQKADPMTLKAVQQAGGDSPKPSQQNYVEAVAYVAPSTEEELKSNGITVEIVYNDGVSDQTYTAELKTGTGSLSGDAAFANGLVAGNNYKYTLKLGKSGITFTGKVTDWTDVDGGEVDLQ</sequence>
<name>A0A379MT93_9BACT</name>
<dbReference type="EMBL" id="UGVL01000001">
    <property type="protein sequence ID" value="SUE34047.1"/>
    <property type="molecule type" value="Genomic_DNA"/>
</dbReference>
<dbReference type="Gene3D" id="2.60.40.2620">
    <property type="entry name" value="Fimbrillin-like"/>
    <property type="match status" value="1"/>
</dbReference>
<accession>A0A379MT93</accession>
<dbReference type="PROSITE" id="PS51257">
    <property type="entry name" value="PROKAR_LIPOPROTEIN"/>
    <property type="match status" value="1"/>
</dbReference>
<dbReference type="Proteomes" id="UP000255233">
    <property type="component" value="Unassembled WGS sequence"/>
</dbReference>
<dbReference type="InterPro" id="IPR042278">
    <property type="entry name" value="Mfa-like_1_N"/>
</dbReference>
<protein>
    <recommendedName>
        <fullName evidence="3">Fimbrillin family protein</fullName>
    </recommendedName>
</protein>
<dbReference type="CDD" id="cd13121">
    <property type="entry name" value="BF2867_like_C"/>
    <property type="match status" value="1"/>
</dbReference>
<organism evidence="1 2">
    <name type="scientific">Rikenella microfusus</name>
    <dbReference type="NCBI Taxonomy" id="28139"/>
    <lineage>
        <taxon>Bacteria</taxon>
        <taxon>Pseudomonadati</taxon>
        <taxon>Bacteroidota</taxon>
        <taxon>Bacteroidia</taxon>
        <taxon>Bacteroidales</taxon>
        <taxon>Rikenellaceae</taxon>
        <taxon>Rikenella</taxon>
    </lineage>
</organism>
<dbReference type="Pfam" id="PF13149">
    <property type="entry name" value="Mfa_like_1"/>
    <property type="match status" value="1"/>
</dbReference>
<keyword evidence="2" id="KW-1185">Reference proteome</keyword>
<evidence type="ECO:0000313" key="1">
    <source>
        <dbReference type="EMBL" id="SUE34047.1"/>
    </source>
</evidence>
<dbReference type="AlphaFoldDB" id="A0A379MT93"/>
<evidence type="ECO:0000313" key="2">
    <source>
        <dbReference type="Proteomes" id="UP000255233"/>
    </source>
</evidence>
<evidence type="ECO:0008006" key="3">
    <source>
        <dbReference type="Google" id="ProtNLM"/>
    </source>
</evidence>
<reference evidence="1 2" key="1">
    <citation type="submission" date="2018-06" db="EMBL/GenBank/DDBJ databases">
        <authorList>
            <consortium name="Pathogen Informatics"/>
            <person name="Doyle S."/>
        </authorList>
    </citation>
    <scope>NUCLEOTIDE SEQUENCE [LARGE SCALE GENOMIC DNA]</scope>
    <source>
        <strain evidence="1 2">NCTC11190</strain>
    </source>
</reference>
<gene>
    <name evidence="1" type="ORF">NCTC11190_01264</name>
</gene>
<dbReference type="RefSeq" id="WP_027290105.1">
    <property type="nucleotide sequence ID" value="NZ_UGVL01000001.1"/>
</dbReference>
<dbReference type="InterPro" id="IPR025049">
    <property type="entry name" value="Mfa-like_1"/>
</dbReference>
<dbReference type="Gene3D" id="2.60.40.2630">
    <property type="match status" value="1"/>
</dbReference>
<proteinExistence type="predicted"/>